<dbReference type="Proteomes" id="UP000005951">
    <property type="component" value="Unassembled WGS sequence"/>
</dbReference>
<feature type="transmembrane region" description="Helical" evidence="8">
    <location>
        <begin position="92"/>
        <end position="110"/>
    </location>
</feature>
<feature type="transmembrane region" description="Helical" evidence="8">
    <location>
        <begin position="356"/>
        <end position="379"/>
    </location>
</feature>
<feature type="transmembrane region" description="Helical" evidence="8">
    <location>
        <begin position="282"/>
        <end position="299"/>
    </location>
</feature>
<dbReference type="GO" id="GO:0016758">
    <property type="term" value="F:hexosyltransferase activity"/>
    <property type="evidence" value="ECO:0007669"/>
    <property type="project" value="InterPro"/>
</dbReference>
<dbReference type="RefSeq" id="WP_005260819.1">
    <property type="nucleotide sequence ID" value="NZ_AJYC02000078.1"/>
</dbReference>
<evidence type="ECO:0000313" key="10">
    <source>
        <dbReference type="Proteomes" id="UP000005951"/>
    </source>
</evidence>
<keyword evidence="2" id="KW-1003">Cell membrane</keyword>
<reference evidence="9 10" key="1">
    <citation type="journal article" date="2013" name="Genome Announc.">
        <title>Draft Genome Sequence of Rhodococcus opacus Strain M213 Shows a Diverse Catabolic Potential.</title>
        <authorList>
            <person name="Pathak A."/>
            <person name="Green S.J."/>
            <person name="Ogram A."/>
            <person name="Chauhan A."/>
        </authorList>
    </citation>
    <scope>NUCLEOTIDE SEQUENCE [LARGE SCALE GENOMIC DNA]</scope>
    <source>
        <strain evidence="9 10">M213</strain>
    </source>
</reference>
<name>K8XRP2_RHOOP</name>
<evidence type="ECO:0000256" key="6">
    <source>
        <dbReference type="ARBA" id="ARBA00023136"/>
    </source>
</evidence>
<feature type="transmembrane region" description="Helical" evidence="8">
    <location>
        <begin position="139"/>
        <end position="160"/>
    </location>
</feature>
<accession>K8XRP2</accession>
<keyword evidence="6 8" id="KW-0472">Membrane</keyword>
<keyword evidence="5 8" id="KW-1133">Transmembrane helix</keyword>
<evidence type="ECO:0000256" key="5">
    <source>
        <dbReference type="ARBA" id="ARBA00022989"/>
    </source>
</evidence>
<keyword evidence="4 8" id="KW-0812">Transmembrane</keyword>
<feature type="transmembrane region" description="Helical" evidence="8">
    <location>
        <begin position="199"/>
        <end position="222"/>
    </location>
</feature>
<organism evidence="9 10">
    <name type="scientific">Rhodococcus opacus M213</name>
    <dbReference type="NCBI Taxonomy" id="1129896"/>
    <lineage>
        <taxon>Bacteria</taxon>
        <taxon>Bacillati</taxon>
        <taxon>Actinomycetota</taxon>
        <taxon>Actinomycetes</taxon>
        <taxon>Mycobacteriales</taxon>
        <taxon>Nocardiaceae</taxon>
        <taxon>Rhodococcus</taxon>
    </lineage>
</organism>
<comment type="similarity">
    <text evidence="7">Belongs to the glycosyltransferase 87 family.</text>
</comment>
<protein>
    <recommendedName>
        <fullName evidence="11">Glycosyltransferase</fullName>
    </recommendedName>
</protein>
<feature type="transmembrane region" description="Helical" evidence="8">
    <location>
        <begin position="258"/>
        <end position="275"/>
    </location>
</feature>
<dbReference type="Pfam" id="PF09594">
    <property type="entry name" value="GT87"/>
    <property type="match status" value="1"/>
</dbReference>
<evidence type="ECO:0000256" key="7">
    <source>
        <dbReference type="ARBA" id="ARBA00024033"/>
    </source>
</evidence>
<gene>
    <name evidence="9" type="ORF">WSS_A25920</name>
</gene>
<feature type="transmembrane region" description="Helical" evidence="8">
    <location>
        <begin position="166"/>
        <end position="187"/>
    </location>
</feature>
<dbReference type="InterPro" id="IPR018584">
    <property type="entry name" value="GT87"/>
</dbReference>
<comment type="subcellular location">
    <subcellularLocation>
        <location evidence="1">Cell membrane</location>
        <topology evidence="1">Multi-pass membrane protein</topology>
    </subcellularLocation>
</comment>
<dbReference type="EMBL" id="AJYC02000078">
    <property type="protein sequence ID" value="EKT79725.1"/>
    <property type="molecule type" value="Genomic_DNA"/>
</dbReference>
<evidence type="ECO:0000256" key="2">
    <source>
        <dbReference type="ARBA" id="ARBA00022475"/>
    </source>
</evidence>
<keyword evidence="3" id="KW-0808">Transferase</keyword>
<feature type="transmembrane region" description="Helical" evidence="8">
    <location>
        <begin position="12"/>
        <end position="30"/>
    </location>
</feature>
<dbReference type="AlphaFoldDB" id="K8XRP2"/>
<comment type="caution">
    <text evidence="9">The sequence shown here is derived from an EMBL/GenBank/DDBJ whole genome shotgun (WGS) entry which is preliminary data.</text>
</comment>
<sequence>MLQILRARSGGALLGGGLVLSAVMIVAYLVQAGTGFLLDLSVFRDAGVAFTKGLPLYSEDFPSTSGFRFIYAPFAAIVFAPLAWVQPTVLQVLWSVLNAALLWWILRVLLVRLGVGRAPLVAAAALGVALLLEPVRSNFGFGQINIVLMAVVVADCAGALPRRLRGIGIGVAAAIKITPAAFGLVLLVRRDLRSITRAVATVAATAGIGFWLLPQASIWFWATEFFRSDRAGGHDFSRNQAVTGLLARWGASGLVKDLLWLISAVVIVAAAGWAARRFTASGDHVVALGVVALAALLAAPFAVSHHWVYCVLLIPLALAPQYRRWRPLLTWALVIFLIGPHFALTGEPSGWAEAVWAQVAGNAQCLAALALLAAAVLAAHRRGAAATPTPLTPARTQNTPAAR</sequence>
<evidence type="ECO:0000256" key="4">
    <source>
        <dbReference type="ARBA" id="ARBA00022692"/>
    </source>
</evidence>
<evidence type="ECO:0000256" key="8">
    <source>
        <dbReference type="SAM" id="Phobius"/>
    </source>
</evidence>
<dbReference type="GO" id="GO:0005886">
    <property type="term" value="C:plasma membrane"/>
    <property type="evidence" value="ECO:0007669"/>
    <property type="project" value="UniProtKB-SubCell"/>
</dbReference>
<evidence type="ECO:0000256" key="3">
    <source>
        <dbReference type="ARBA" id="ARBA00022679"/>
    </source>
</evidence>
<feature type="transmembrane region" description="Helical" evidence="8">
    <location>
        <begin position="328"/>
        <end position="344"/>
    </location>
</feature>
<evidence type="ECO:0008006" key="11">
    <source>
        <dbReference type="Google" id="ProtNLM"/>
    </source>
</evidence>
<evidence type="ECO:0000313" key="9">
    <source>
        <dbReference type="EMBL" id="EKT79725.1"/>
    </source>
</evidence>
<feature type="transmembrane region" description="Helical" evidence="8">
    <location>
        <begin position="116"/>
        <end position="132"/>
    </location>
</feature>
<evidence type="ECO:0000256" key="1">
    <source>
        <dbReference type="ARBA" id="ARBA00004651"/>
    </source>
</evidence>
<proteinExistence type="inferred from homology"/>